<dbReference type="Proteomes" id="UP000319516">
    <property type="component" value="Unassembled WGS sequence"/>
</dbReference>
<feature type="transmembrane region" description="Helical" evidence="2">
    <location>
        <begin position="96"/>
        <end position="118"/>
    </location>
</feature>
<keyword evidence="2" id="KW-0472">Membrane</keyword>
<keyword evidence="2" id="KW-1133">Transmembrane helix</keyword>
<evidence type="ECO:0000313" key="4">
    <source>
        <dbReference type="Proteomes" id="UP000319516"/>
    </source>
</evidence>
<dbReference type="EMBL" id="VFOP01000001">
    <property type="protein sequence ID" value="TQL50235.1"/>
    <property type="molecule type" value="Genomic_DNA"/>
</dbReference>
<gene>
    <name evidence="3" type="ORF">FB467_1339</name>
</gene>
<dbReference type="Pfam" id="PF11222">
    <property type="entry name" value="DUF3017"/>
    <property type="match status" value="1"/>
</dbReference>
<organism evidence="3 4">
    <name type="scientific">Ornithinicoccus hortensis</name>
    <dbReference type="NCBI Taxonomy" id="82346"/>
    <lineage>
        <taxon>Bacteria</taxon>
        <taxon>Bacillati</taxon>
        <taxon>Actinomycetota</taxon>
        <taxon>Actinomycetes</taxon>
        <taxon>Micrococcales</taxon>
        <taxon>Intrasporangiaceae</taxon>
        <taxon>Ornithinicoccus</taxon>
    </lineage>
</organism>
<evidence type="ECO:0000313" key="3">
    <source>
        <dbReference type="EMBL" id="TQL50235.1"/>
    </source>
</evidence>
<evidence type="ECO:0000256" key="2">
    <source>
        <dbReference type="SAM" id="Phobius"/>
    </source>
</evidence>
<proteinExistence type="predicted"/>
<feature type="region of interest" description="Disordered" evidence="1">
    <location>
        <begin position="1"/>
        <end position="28"/>
    </location>
</feature>
<keyword evidence="4" id="KW-1185">Reference proteome</keyword>
<accession>A0A542YQ52</accession>
<dbReference type="RefSeq" id="WP_170230603.1">
    <property type="nucleotide sequence ID" value="NZ_BAAAIK010000004.1"/>
</dbReference>
<keyword evidence="2" id="KW-0812">Transmembrane</keyword>
<evidence type="ECO:0000256" key="1">
    <source>
        <dbReference type="SAM" id="MobiDB-lite"/>
    </source>
</evidence>
<sequence length="121" mass="12982">MTEHQDTPAPGPDEDAAADGVEVGDQAVAPPLPTWRRRQPLGWWWILPVGLVAAFGVLLQGELREFGYVVAGTLATAGLVRLVLPRGAVGGLLVRSRWLDVACLWGFALAVAFLSATLRIR</sequence>
<reference evidence="3 4" key="1">
    <citation type="submission" date="2019-06" db="EMBL/GenBank/DDBJ databases">
        <title>Sequencing the genomes of 1000 actinobacteria strains.</title>
        <authorList>
            <person name="Klenk H.-P."/>
        </authorList>
    </citation>
    <scope>NUCLEOTIDE SEQUENCE [LARGE SCALE GENOMIC DNA]</scope>
    <source>
        <strain evidence="3 4">DSM 12335</strain>
    </source>
</reference>
<comment type="caution">
    <text evidence="3">The sequence shown here is derived from an EMBL/GenBank/DDBJ whole genome shotgun (WGS) entry which is preliminary data.</text>
</comment>
<feature type="transmembrane region" description="Helical" evidence="2">
    <location>
        <begin position="41"/>
        <end position="59"/>
    </location>
</feature>
<feature type="transmembrane region" description="Helical" evidence="2">
    <location>
        <begin position="66"/>
        <end position="84"/>
    </location>
</feature>
<dbReference type="AlphaFoldDB" id="A0A542YQ52"/>
<dbReference type="InterPro" id="IPR021385">
    <property type="entry name" value="DUF3017"/>
</dbReference>
<protein>
    <submittedName>
        <fullName evidence="3">DUF3017 family protein</fullName>
    </submittedName>
</protein>
<feature type="compositionally biased region" description="Low complexity" evidence="1">
    <location>
        <begin position="18"/>
        <end position="28"/>
    </location>
</feature>
<name>A0A542YQ52_9MICO</name>